<proteinExistence type="predicted"/>
<evidence type="ECO:0000313" key="3">
    <source>
        <dbReference type="Proteomes" id="UP000029833"/>
    </source>
</evidence>
<keyword evidence="1" id="KW-1133">Transmembrane helix</keyword>
<dbReference type="RefSeq" id="WP_034632672.1">
    <property type="nucleotide sequence ID" value="NZ_AXNT01000112.1"/>
</dbReference>
<comment type="caution">
    <text evidence="2">The sequence shown here is derived from an EMBL/GenBank/DDBJ whole genome shotgun (WGS) entry which is preliminary data.</text>
</comment>
<evidence type="ECO:0000313" key="2">
    <source>
        <dbReference type="EMBL" id="KGM01351.1"/>
    </source>
</evidence>
<feature type="transmembrane region" description="Helical" evidence="1">
    <location>
        <begin position="76"/>
        <end position="93"/>
    </location>
</feature>
<evidence type="ECO:0000256" key="1">
    <source>
        <dbReference type="SAM" id="Phobius"/>
    </source>
</evidence>
<accession>A0A0A0B7X8</accession>
<keyword evidence="1" id="KW-0472">Membrane</keyword>
<feature type="transmembrane region" description="Helical" evidence="1">
    <location>
        <begin position="99"/>
        <end position="121"/>
    </location>
</feature>
<sequence>MPHRRPRALLVVCLLVLVEAAALAGLAAAFVVDLARGAELPGPTAFLAVFLLGVAAVLVLAARALADGRRWARSPVLTWQLLLLVMAVGWFSAEPSPWAAGVVLVALVVGVGLLLPPVVAVTTAPRTPPAP</sequence>
<protein>
    <submittedName>
        <fullName evidence="2">Uncharacterized protein</fullName>
    </submittedName>
</protein>
<dbReference type="Proteomes" id="UP000029833">
    <property type="component" value="Unassembled WGS sequence"/>
</dbReference>
<name>A0A0A0B7X8_9CELL</name>
<reference evidence="2 3" key="1">
    <citation type="submission" date="2013-10" db="EMBL/GenBank/DDBJ databases">
        <authorList>
            <person name="Wang G."/>
            <person name="Zhuang W."/>
        </authorList>
    </citation>
    <scope>NUCLEOTIDE SEQUENCE [LARGE SCALE GENOMIC DNA]</scope>
    <source>
        <strain evidence="2 3">DSM 20118</strain>
    </source>
</reference>
<dbReference type="EMBL" id="AXNT01000112">
    <property type="protein sequence ID" value="KGM01351.1"/>
    <property type="molecule type" value="Genomic_DNA"/>
</dbReference>
<dbReference type="SUPFAM" id="SSF103473">
    <property type="entry name" value="MFS general substrate transporter"/>
    <property type="match status" value="1"/>
</dbReference>
<dbReference type="InterPro" id="IPR036259">
    <property type="entry name" value="MFS_trans_sf"/>
</dbReference>
<organism evidence="2 3">
    <name type="scientific">Cellulomonas cellasea DSM 20118</name>
    <dbReference type="NCBI Taxonomy" id="1408250"/>
    <lineage>
        <taxon>Bacteria</taxon>
        <taxon>Bacillati</taxon>
        <taxon>Actinomycetota</taxon>
        <taxon>Actinomycetes</taxon>
        <taxon>Micrococcales</taxon>
        <taxon>Cellulomonadaceae</taxon>
        <taxon>Cellulomonas</taxon>
    </lineage>
</organism>
<feature type="transmembrane region" description="Helical" evidence="1">
    <location>
        <begin position="45"/>
        <end position="64"/>
    </location>
</feature>
<keyword evidence="1" id="KW-0812">Transmembrane</keyword>
<keyword evidence="3" id="KW-1185">Reference proteome</keyword>
<gene>
    <name evidence="2" type="ORF">Q760_01995</name>
</gene>
<dbReference type="AlphaFoldDB" id="A0A0A0B7X8"/>